<dbReference type="Proteomes" id="UP001234989">
    <property type="component" value="Chromosome 7"/>
</dbReference>
<sequence length="89" mass="10276">MNPLEFRGSKVEEYPQEFIYEVYKALMIMGVTPVEKAELATYQLKGMAQIWYKQGKEGISEDAGPLNWEKFLIGKSLRPLFLIGSFLLR</sequence>
<name>A0AAF0U2K5_SOLVR</name>
<protein>
    <submittedName>
        <fullName evidence="1">Uncharacterized protein</fullName>
    </submittedName>
</protein>
<accession>A0AAF0U2K5</accession>
<gene>
    <name evidence="1" type="ORF">MTR67_031451</name>
</gene>
<keyword evidence="2" id="KW-1185">Reference proteome</keyword>
<organism evidence="1 2">
    <name type="scientific">Solanum verrucosum</name>
    <dbReference type="NCBI Taxonomy" id="315347"/>
    <lineage>
        <taxon>Eukaryota</taxon>
        <taxon>Viridiplantae</taxon>
        <taxon>Streptophyta</taxon>
        <taxon>Embryophyta</taxon>
        <taxon>Tracheophyta</taxon>
        <taxon>Spermatophyta</taxon>
        <taxon>Magnoliopsida</taxon>
        <taxon>eudicotyledons</taxon>
        <taxon>Gunneridae</taxon>
        <taxon>Pentapetalae</taxon>
        <taxon>asterids</taxon>
        <taxon>lamiids</taxon>
        <taxon>Solanales</taxon>
        <taxon>Solanaceae</taxon>
        <taxon>Solanoideae</taxon>
        <taxon>Solaneae</taxon>
        <taxon>Solanum</taxon>
    </lineage>
</organism>
<reference evidence="1" key="1">
    <citation type="submission" date="2023-08" db="EMBL/GenBank/DDBJ databases">
        <title>A de novo genome assembly of Solanum verrucosum Schlechtendal, a Mexican diploid species geographically isolated from the other diploid A-genome species in potato relatives.</title>
        <authorList>
            <person name="Hosaka K."/>
        </authorList>
    </citation>
    <scope>NUCLEOTIDE SEQUENCE</scope>
    <source>
        <tissue evidence="1">Young leaves</tissue>
    </source>
</reference>
<proteinExistence type="predicted"/>
<dbReference type="AlphaFoldDB" id="A0AAF0U2K5"/>
<evidence type="ECO:0000313" key="1">
    <source>
        <dbReference type="EMBL" id="WMV38066.1"/>
    </source>
</evidence>
<evidence type="ECO:0000313" key="2">
    <source>
        <dbReference type="Proteomes" id="UP001234989"/>
    </source>
</evidence>
<dbReference type="EMBL" id="CP133618">
    <property type="protein sequence ID" value="WMV38066.1"/>
    <property type="molecule type" value="Genomic_DNA"/>
</dbReference>